<dbReference type="InterPro" id="IPR045584">
    <property type="entry name" value="Pilin-like"/>
</dbReference>
<protein>
    <recommendedName>
        <fullName evidence="4">General secretion pathway GspH domain-containing protein</fullName>
    </recommendedName>
</protein>
<sequence>MKSNKAFTLIEVMVVIAVLTVLTVSIVPSFSGYLKNQNVKQAQETLKSDLRSVQNKALTGVLSDTGAYFWGILLAADSNGGPSKYIMYPVAEDSSAPGMPESTACSIGYSTPGGAEKYTVTLETGITIDETSLEGNDGAYTVGCIFFDRAKGDALFWELTVDAGTALATIKLDKDGALSQNIYINSSGLIY</sequence>
<evidence type="ECO:0000256" key="1">
    <source>
        <dbReference type="SAM" id="Phobius"/>
    </source>
</evidence>
<keyword evidence="1" id="KW-1133">Transmembrane helix</keyword>
<evidence type="ECO:0000313" key="2">
    <source>
        <dbReference type="EMBL" id="OGC63431.1"/>
    </source>
</evidence>
<proteinExistence type="predicted"/>
<comment type="caution">
    <text evidence="2">The sequence shown here is derived from an EMBL/GenBank/DDBJ whole genome shotgun (WGS) entry which is preliminary data.</text>
</comment>
<feature type="transmembrane region" description="Helical" evidence="1">
    <location>
        <begin position="12"/>
        <end position="34"/>
    </location>
</feature>
<organism evidence="2 3">
    <name type="scientific">candidate division WWE3 bacterium RIFOXYA2_FULL_46_9</name>
    <dbReference type="NCBI Taxonomy" id="1802636"/>
    <lineage>
        <taxon>Bacteria</taxon>
        <taxon>Katanobacteria</taxon>
    </lineage>
</organism>
<dbReference type="Pfam" id="PF07963">
    <property type="entry name" value="N_methyl"/>
    <property type="match status" value="1"/>
</dbReference>
<dbReference type="NCBIfam" id="TIGR02532">
    <property type="entry name" value="IV_pilin_GFxxxE"/>
    <property type="match status" value="1"/>
</dbReference>
<dbReference type="Proteomes" id="UP000176614">
    <property type="component" value="Unassembled WGS sequence"/>
</dbReference>
<name>A0A1F4W212_UNCKA</name>
<evidence type="ECO:0000313" key="3">
    <source>
        <dbReference type="Proteomes" id="UP000176614"/>
    </source>
</evidence>
<reference evidence="2 3" key="1">
    <citation type="journal article" date="2016" name="Nat. Commun.">
        <title>Thousands of microbial genomes shed light on interconnected biogeochemical processes in an aquifer system.</title>
        <authorList>
            <person name="Anantharaman K."/>
            <person name="Brown C.T."/>
            <person name="Hug L.A."/>
            <person name="Sharon I."/>
            <person name="Castelle C.J."/>
            <person name="Probst A.J."/>
            <person name="Thomas B.C."/>
            <person name="Singh A."/>
            <person name="Wilkins M.J."/>
            <person name="Karaoz U."/>
            <person name="Brodie E.L."/>
            <person name="Williams K.H."/>
            <person name="Hubbard S.S."/>
            <person name="Banfield J.F."/>
        </authorList>
    </citation>
    <scope>NUCLEOTIDE SEQUENCE [LARGE SCALE GENOMIC DNA]</scope>
</reference>
<dbReference type="EMBL" id="MEVT01000006">
    <property type="protein sequence ID" value="OGC63431.1"/>
    <property type="molecule type" value="Genomic_DNA"/>
</dbReference>
<accession>A0A1F4W212</accession>
<evidence type="ECO:0008006" key="4">
    <source>
        <dbReference type="Google" id="ProtNLM"/>
    </source>
</evidence>
<keyword evidence="1" id="KW-0812">Transmembrane</keyword>
<dbReference type="InterPro" id="IPR012902">
    <property type="entry name" value="N_methyl_site"/>
</dbReference>
<keyword evidence="1" id="KW-0472">Membrane</keyword>
<dbReference type="AlphaFoldDB" id="A0A1F4W212"/>
<gene>
    <name evidence="2" type="ORF">A2264_01745</name>
</gene>
<dbReference type="SUPFAM" id="SSF54523">
    <property type="entry name" value="Pili subunits"/>
    <property type="match status" value="1"/>
</dbReference>
<dbReference type="Gene3D" id="3.30.700.10">
    <property type="entry name" value="Glycoprotein, Type 4 Pilin"/>
    <property type="match status" value="1"/>
</dbReference>